<dbReference type="AlphaFoldDB" id="A0A0G4GJ84"/>
<dbReference type="VEuPathDB" id="CryptoDB:Cvel_22131"/>
<protein>
    <submittedName>
        <fullName evidence="1">Uncharacterized protein</fullName>
    </submittedName>
</protein>
<name>A0A0G4GJ84_9ALVE</name>
<evidence type="ECO:0000313" key="1">
    <source>
        <dbReference type="EMBL" id="CEM29892.1"/>
    </source>
</evidence>
<gene>
    <name evidence="1" type="ORF">Cvel_22131</name>
</gene>
<accession>A0A0G4GJ84</accession>
<sequence>MSSKTFGVVLAVSSAVSSISVESAHEHAHAPTSAPVPFPTLPMANVWIPEDINPPVANGRDDVHGWLWLPWDVSEDTAASSPEGVSTLHGWLYHHTPEFWTDSPHDFEMMVKGRIELDSPVPGLPLPPAVAQLGTEYTFTPPSFPLDEMISGERTVYEGKFTNGSFDTEQRYLLSNGTMFVEERTLVHYLYEISNRPFPHQAYLGFPRTILPPQQQQQVGKKTSVSNLRGWWGSPAVRSASAESSSRVVSVEEQKEGLLVHLYLLHKLWSMDDFDQIVHVSVNTSTCTWMEGESVETLLSPGATLVTGLKNEVSSRLHPLNGVQQTVSLVTGKNPLSSGRLSTCTATVLEENHCVVMPDSFANCPPVQAEGAVLLQADPSKIDLEGLKEVDA</sequence>
<dbReference type="EMBL" id="CDMZ01001265">
    <property type="protein sequence ID" value="CEM29892.1"/>
    <property type="molecule type" value="Genomic_DNA"/>
</dbReference>
<reference evidence="1" key="1">
    <citation type="submission" date="2014-11" db="EMBL/GenBank/DDBJ databases">
        <authorList>
            <person name="Otto D Thomas"/>
            <person name="Naeem Raeece"/>
        </authorList>
    </citation>
    <scope>NUCLEOTIDE SEQUENCE</scope>
</reference>
<organism evidence="1">
    <name type="scientific">Chromera velia CCMP2878</name>
    <dbReference type="NCBI Taxonomy" id="1169474"/>
    <lineage>
        <taxon>Eukaryota</taxon>
        <taxon>Sar</taxon>
        <taxon>Alveolata</taxon>
        <taxon>Colpodellida</taxon>
        <taxon>Chromeraceae</taxon>
        <taxon>Chromera</taxon>
    </lineage>
</organism>
<proteinExistence type="predicted"/>